<evidence type="ECO:0000313" key="4">
    <source>
        <dbReference type="Proteomes" id="UP000821853"/>
    </source>
</evidence>
<accession>A0A9J6FV43</accession>
<comment type="cofactor">
    <cofactor evidence="1">
        <name>Mg(2+)</name>
        <dbReference type="ChEBI" id="CHEBI:18420"/>
    </cofactor>
</comment>
<evidence type="ECO:0000313" key="3">
    <source>
        <dbReference type="EMBL" id="KAH9370022.1"/>
    </source>
</evidence>
<feature type="domain" description="DNA helicase Pif1-like DEAD-box helicase" evidence="2">
    <location>
        <begin position="1"/>
        <end position="83"/>
    </location>
</feature>
<dbReference type="GO" id="GO:0006310">
    <property type="term" value="P:DNA recombination"/>
    <property type="evidence" value="ECO:0007669"/>
    <property type="project" value="UniProtKB-KW"/>
</dbReference>
<keyword evidence="1" id="KW-0234">DNA repair</keyword>
<keyword evidence="1" id="KW-0347">Helicase</keyword>
<reference evidence="3 4" key="1">
    <citation type="journal article" date="2020" name="Cell">
        <title>Large-Scale Comparative Analyses of Tick Genomes Elucidate Their Genetic Diversity and Vector Capacities.</title>
        <authorList>
            <consortium name="Tick Genome and Microbiome Consortium (TIGMIC)"/>
            <person name="Jia N."/>
            <person name="Wang J."/>
            <person name="Shi W."/>
            <person name="Du L."/>
            <person name="Sun Y."/>
            <person name="Zhan W."/>
            <person name="Jiang J.F."/>
            <person name="Wang Q."/>
            <person name="Zhang B."/>
            <person name="Ji P."/>
            <person name="Bell-Sakyi L."/>
            <person name="Cui X.M."/>
            <person name="Yuan T.T."/>
            <person name="Jiang B.G."/>
            <person name="Yang W.F."/>
            <person name="Lam T.T."/>
            <person name="Chang Q.C."/>
            <person name="Ding S.J."/>
            <person name="Wang X.J."/>
            <person name="Zhu J.G."/>
            <person name="Ruan X.D."/>
            <person name="Zhao L."/>
            <person name="Wei J.T."/>
            <person name="Ye R.Z."/>
            <person name="Que T.C."/>
            <person name="Du C.H."/>
            <person name="Zhou Y.H."/>
            <person name="Cheng J.X."/>
            <person name="Dai P.F."/>
            <person name="Guo W.B."/>
            <person name="Han X.H."/>
            <person name="Huang E.J."/>
            <person name="Li L.F."/>
            <person name="Wei W."/>
            <person name="Gao Y.C."/>
            <person name="Liu J.Z."/>
            <person name="Shao H.Z."/>
            <person name="Wang X."/>
            <person name="Wang C.C."/>
            <person name="Yang T.C."/>
            <person name="Huo Q.B."/>
            <person name="Li W."/>
            <person name="Chen H.Y."/>
            <person name="Chen S.E."/>
            <person name="Zhou L.G."/>
            <person name="Ni X.B."/>
            <person name="Tian J.H."/>
            <person name="Sheng Y."/>
            <person name="Liu T."/>
            <person name="Pan Y.S."/>
            <person name="Xia L.Y."/>
            <person name="Li J."/>
            <person name="Zhao F."/>
            <person name="Cao W.C."/>
        </authorList>
    </citation>
    <scope>NUCLEOTIDE SEQUENCE [LARGE SCALE GENOMIC DNA]</scope>
    <source>
        <strain evidence="3">HaeL-2018</strain>
    </source>
</reference>
<evidence type="ECO:0000259" key="2">
    <source>
        <dbReference type="Pfam" id="PF05970"/>
    </source>
</evidence>
<dbReference type="GO" id="GO:0006281">
    <property type="term" value="P:DNA repair"/>
    <property type="evidence" value="ECO:0007669"/>
    <property type="project" value="UniProtKB-KW"/>
</dbReference>
<protein>
    <recommendedName>
        <fullName evidence="1">ATP-dependent DNA helicase</fullName>
        <ecNumber evidence="1">5.6.2.3</ecNumber>
    </recommendedName>
</protein>
<comment type="similarity">
    <text evidence="1">Belongs to the helicase family.</text>
</comment>
<keyword evidence="1" id="KW-0547">Nucleotide-binding</keyword>
<organism evidence="3 4">
    <name type="scientific">Haemaphysalis longicornis</name>
    <name type="common">Bush tick</name>
    <dbReference type="NCBI Taxonomy" id="44386"/>
    <lineage>
        <taxon>Eukaryota</taxon>
        <taxon>Metazoa</taxon>
        <taxon>Ecdysozoa</taxon>
        <taxon>Arthropoda</taxon>
        <taxon>Chelicerata</taxon>
        <taxon>Arachnida</taxon>
        <taxon>Acari</taxon>
        <taxon>Parasitiformes</taxon>
        <taxon>Ixodida</taxon>
        <taxon>Ixodoidea</taxon>
        <taxon>Ixodidae</taxon>
        <taxon>Haemaphysalinae</taxon>
        <taxon>Haemaphysalis</taxon>
    </lineage>
</organism>
<dbReference type="GO" id="GO:0043139">
    <property type="term" value="F:5'-3' DNA helicase activity"/>
    <property type="evidence" value="ECO:0007669"/>
    <property type="project" value="UniProtKB-EC"/>
</dbReference>
<keyword evidence="1" id="KW-0378">Hydrolase</keyword>
<dbReference type="EMBL" id="JABSTR010000005">
    <property type="protein sequence ID" value="KAH9370022.1"/>
    <property type="molecule type" value="Genomic_DNA"/>
</dbReference>
<dbReference type="Proteomes" id="UP000821853">
    <property type="component" value="Chromosome 3"/>
</dbReference>
<gene>
    <name evidence="3" type="ORF">HPB48_001899</name>
</gene>
<dbReference type="OMA" id="HTKNANR"/>
<dbReference type="GO" id="GO:0000723">
    <property type="term" value="P:telomere maintenance"/>
    <property type="evidence" value="ECO:0007669"/>
    <property type="project" value="InterPro"/>
</dbReference>
<dbReference type="AlphaFoldDB" id="A0A9J6FV43"/>
<dbReference type="InterPro" id="IPR010285">
    <property type="entry name" value="DNA_helicase_pif1-like_DEAD"/>
</dbReference>
<dbReference type="VEuPathDB" id="VectorBase:HLOH_061285"/>
<sequence length="164" mass="18341">MMSADELEVIDMRLRQITQNVLQEFGGLDMILCCGLGQLPAVRASEIYKHTKNANRVFASNVKWHTVLQVSLVQVVRQKDANLSIILTKVRDGVALERDKRNLIESRVATPAMATILAPDDVRLYYSKEAVSACNVALIKGDPDSDQILALYELRGRVTESDRK</sequence>
<name>A0A9J6FV43_HAELO</name>
<proteinExistence type="inferred from homology"/>
<keyword evidence="1" id="KW-0067">ATP-binding</keyword>
<dbReference type="Pfam" id="PF05970">
    <property type="entry name" value="PIF1"/>
    <property type="match status" value="1"/>
</dbReference>
<dbReference type="EC" id="5.6.2.3" evidence="1"/>
<dbReference type="GO" id="GO:0016787">
    <property type="term" value="F:hydrolase activity"/>
    <property type="evidence" value="ECO:0007669"/>
    <property type="project" value="UniProtKB-KW"/>
</dbReference>
<dbReference type="OrthoDB" id="6141723at2759"/>
<evidence type="ECO:0000256" key="1">
    <source>
        <dbReference type="RuleBase" id="RU363044"/>
    </source>
</evidence>
<comment type="catalytic activity">
    <reaction evidence="1">
        <text>ATP + H2O = ADP + phosphate + H(+)</text>
        <dbReference type="Rhea" id="RHEA:13065"/>
        <dbReference type="ChEBI" id="CHEBI:15377"/>
        <dbReference type="ChEBI" id="CHEBI:15378"/>
        <dbReference type="ChEBI" id="CHEBI:30616"/>
        <dbReference type="ChEBI" id="CHEBI:43474"/>
        <dbReference type="ChEBI" id="CHEBI:456216"/>
        <dbReference type="EC" id="5.6.2.3"/>
    </reaction>
</comment>
<keyword evidence="1" id="KW-0227">DNA damage</keyword>
<comment type="caution">
    <text evidence="3">The sequence shown here is derived from an EMBL/GenBank/DDBJ whole genome shotgun (WGS) entry which is preliminary data.</text>
</comment>
<dbReference type="GO" id="GO:0005524">
    <property type="term" value="F:ATP binding"/>
    <property type="evidence" value="ECO:0007669"/>
    <property type="project" value="UniProtKB-KW"/>
</dbReference>
<keyword evidence="1" id="KW-0233">DNA recombination</keyword>
<keyword evidence="4" id="KW-1185">Reference proteome</keyword>